<evidence type="ECO:0000313" key="1">
    <source>
        <dbReference type="EMBL" id="QHT20007.1"/>
    </source>
</evidence>
<reference evidence="1" key="1">
    <citation type="journal article" date="2020" name="Nature">
        <title>Giant virus diversity and host interactions through global metagenomics.</title>
        <authorList>
            <person name="Schulz F."/>
            <person name="Roux S."/>
            <person name="Paez-Espino D."/>
            <person name="Jungbluth S."/>
            <person name="Walsh D.A."/>
            <person name="Denef V.J."/>
            <person name="McMahon K.D."/>
            <person name="Konstantinidis K.T."/>
            <person name="Eloe-Fadrosh E.A."/>
            <person name="Kyrpides N.C."/>
            <person name="Woyke T."/>
        </authorList>
    </citation>
    <scope>NUCLEOTIDE SEQUENCE</scope>
    <source>
        <strain evidence="1">GVMAG-M-3300023174-60</strain>
    </source>
</reference>
<organism evidence="1">
    <name type="scientific">viral metagenome</name>
    <dbReference type="NCBI Taxonomy" id="1070528"/>
    <lineage>
        <taxon>unclassified sequences</taxon>
        <taxon>metagenomes</taxon>
        <taxon>organismal metagenomes</taxon>
    </lineage>
</organism>
<name>A0A6C0DT74_9ZZZZ</name>
<accession>A0A6C0DT74</accession>
<dbReference type="AlphaFoldDB" id="A0A6C0DT74"/>
<proteinExistence type="predicted"/>
<sequence>MDTLSPSIPTDQLSIGYYYKICKIEGAIATYVGMFMGAFVVEGKNYAKFMDLVDESKKVRFNALTESVYGSEEWTFHNNL</sequence>
<protein>
    <submittedName>
        <fullName evidence="1">Uncharacterized protein</fullName>
    </submittedName>
</protein>
<dbReference type="EMBL" id="MN739677">
    <property type="protein sequence ID" value="QHT20007.1"/>
    <property type="molecule type" value="Genomic_DNA"/>
</dbReference>